<protein>
    <recommendedName>
        <fullName evidence="4">Lipoprotein</fullName>
    </recommendedName>
</protein>
<feature type="signal peptide" evidence="1">
    <location>
        <begin position="1"/>
        <end position="21"/>
    </location>
</feature>
<dbReference type="EMBL" id="BAABRP010000001">
    <property type="protein sequence ID" value="GAA5511683.1"/>
    <property type="molecule type" value="Genomic_DNA"/>
</dbReference>
<accession>A0ABP9W595</accession>
<dbReference type="PROSITE" id="PS51257">
    <property type="entry name" value="PROKAR_LIPOPROTEIN"/>
    <property type="match status" value="1"/>
</dbReference>
<evidence type="ECO:0000313" key="3">
    <source>
        <dbReference type="Proteomes" id="UP001401887"/>
    </source>
</evidence>
<sequence length="149" mass="15336">MRRFWLLPLAAALLSACGSLAGLPAPTAGDLLAAPTALQVTGRSLRATATSTLDGNALNVKVLVQASRAPLPPLTVTGVYLVTEDGVWNAAATRSDRQSCGADACLQGSGSGMARGLRPGEGVQVVVSLKDSRGRTLWLRDAQANIGRN</sequence>
<name>A0ABP9W595_9DEIO</name>
<feature type="chain" id="PRO_5046223557" description="Lipoprotein" evidence="1">
    <location>
        <begin position="22"/>
        <end position="149"/>
    </location>
</feature>
<organism evidence="2 3">
    <name type="scientific">Deinococcus carri</name>
    <dbReference type="NCBI Taxonomy" id="1211323"/>
    <lineage>
        <taxon>Bacteria</taxon>
        <taxon>Thermotogati</taxon>
        <taxon>Deinococcota</taxon>
        <taxon>Deinococci</taxon>
        <taxon>Deinococcales</taxon>
        <taxon>Deinococcaceae</taxon>
        <taxon>Deinococcus</taxon>
    </lineage>
</organism>
<evidence type="ECO:0000313" key="2">
    <source>
        <dbReference type="EMBL" id="GAA5511683.1"/>
    </source>
</evidence>
<dbReference type="RefSeq" id="WP_345460084.1">
    <property type="nucleotide sequence ID" value="NZ_BAABRP010000001.1"/>
</dbReference>
<dbReference type="Proteomes" id="UP001401887">
    <property type="component" value="Unassembled WGS sequence"/>
</dbReference>
<proteinExistence type="predicted"/>
<gene>
    <name evidence="2" type="ORF">Dcar01_00396</name>
</gene>
<comment type="caution">
    <text evidence="2">The sequence shown here is derived from an EMBL/GenBank/DDBJ whole genome shotgun (WGS) entry which is preliminary data.</text>
</comment>
<reference evidence="2 3" key="1">
    <citation type="submission" date="2024-02" db="EMBL/GenBank/DDBJ databases">
        <title>Deinococcus carri NBRC 110142.</title>
        <authorList>
            <person name="Ichikawa N."/>
            <person name="Katano-Makiyama Y."/>
            <person name="Hidaka K."/>
        </authorList>
    </citation>
    <scope>NUCLEOTIDE SEQUENCE [LARGE SCALE GENOMIC DNA]</scope>
    <source>
        <strain evidence="2 3">NBRC 110142</strain>
    </source>
</reference>
<evidence type="ECO:0008006" key="4">
    <source>
        <dbReference type="Google" id="ProtNLM"/>
    </source>
</evidence>
<evidence type="ECO:0000256" key="1">
    <source>
        <dbReference type="SAM" id="SignalP"/>
    </source>
</evidence>
<keyword evidence="3" id="KW-1185">Reference proteome</keyword>
<keyword evidence="1" id="KW-0732">Signal</keyword>